<evidence type="ECO:0000313" key="1">
    <source>
        <dbReference type="EMBL" id="GBO07569.1"/>
    </source>
</evidence>
<dbReference type="AlphaFoldDB" id="A0A4Y2U3J1"/>
<proteinExistence type="predicted"/>
<feature type="non-terminal residue" evidence="1">
    <location>
        <position position="57"/>
    </location>
</feature>
<evidence type="ECO:0000313" key="2">
    <source>
        <dbReference type="Proteomes" id="UP000499080"/>
    </source>
</evidence>
<gene>
    <name evidence="1" type="ORF">AVEN_13732_1</name>
</gene>
<organism evidence="1 2">
    <name type="scientific">Araneus ventricosus</name>
    <name type="common">Orbweaver spider</name>
    <name type="synonym">Epeira ventricosa</name>
    <dbReference type="NCBI Taxonomy" id="182803"/>
    <lineage>
        <taxon>Eukaryota</taxon>
        <taxon>Metazoa</taxon>
        <taxon>Ecdysozoa</taxon>
        <taxon>Arthropoda</taxon>
        <taxon>Chelicerata</taxon>
        <taxon>Arachnida</taxon>
        <taxon>Araneae</taxon>
        <taxon>Araneomorphae</taxon>
        <taxon>Entelegynae</taxon>
        <taxon>Araneoidea</taxon>
        <taxon>Araneidae</taxon>
        <taxon>Araneus</taxon>
    </lineage>
</organism>
<accession>A0A4Y2U3J1</accession>
<dbReference type="Proteomes" id="UP000499080">
    <property type="component" value="Unassembled WGS sequence"/>
</dbReference>
<reference evidence="1 2" key="1">
    <citation type="journal article" date="2019" name="Sci. Rep.">
        <title>Orb-weaving spider Araneus ventricosus genome elucidates the spidroin gene catalogue.</title>
        <authorList>
            <person name="Kono N."/>
            <person name="Nakamura H."/>
            <person name="Ohtoshi R."/>
            <person name="Moran D.A.P."/>
            <person name="Shinohara A."/>
            <person name="Yoshida Y."/>
            <person name="Fujiwara M."/>
            <person name="Mori M."/>
            <person name="Tomita M."/>
            <person name="Arakawa K."/>
        </authorList>
    </citation>
    <scope>NUCLEOTIDE SEQUENCE [LARGE SCALE GENOMIC DNA]</scope>
</reference>
<keyword evidence="2" id="KW-1185">Reference proteome</keyword>
<comment type="caution">
    <text evidence="1">The sequence shown here is derived from an EMBL/GenBank/DDBJ whole genome shotgun (WGS) entry which is preliminary data.</text>
</comment>
<dbReference type="EMBL" id="BGPR01033575">
    <property type="protein sequence ID" value="GBO07569.1"/>
    <property type="molecule type" value="Genomic_DNA"/>
</dbReference>
<name>A0A4Y2U3J1_ARAVE</name>
<protein>
    <submittedName>
        <fullName evidence="1">Uncharacterized protein</fullName>
    </submittedName>
</protein>
<sequence>MTRMVPRHAILFPYSAPHQNSPPILVDSKPYGRVGGRELWTRHQNSPSILLDSKPYG</sequence>